<reference evidence="2" key="1">
    <citation type="submission" date="2016-11" db="UniProtKB">
        <authorList>
            <consortium name="WormBaseParasite"/>
        </authorList>
    </citation>
    <scope>IDENTIFICATION</scope>
</reference>
<evidence type="ECO:0000313" key="1">
    <source>
        <dbReference type="Proteomes" id="UP000095283"/>
    </source>
</evidence>
<organism evidence="1 2">
    <name type="scientific">Heterorhabditis bacteriophora</name>
    <name type="common">Entomopathogenic nematode worm</name>
    <dbReference type="NCBI Taxonomy" id="37862"/>
    <lineage>
        <taxon>Eukaryota</taxon>
        <taxon>Metazoa</taxon>
        <taxon>Ecdysozoa</taxon>
        <taxon>Nematoda</taxon>
        <taxon>Chromadorea</taxon>
        <taxon>Rhabditida</taxon>
        <taxon>Rhabditina</taxon>
        <taxon>Rhabditomorpha</taxon>
        <taxon>Strongyloidea</taxon>
        <taxon>Heterorhabditidae</taxon>
        <taxon>Heterorhabditis</taxon>
    </lineage>
</organism>
<dbReference type="AlphaFoldDB" id="A0A1I7X2W5"/>
<dbReference type="WBParaSite" id="Hba_11755">
    <property type="protein sequence ID" value="Hba_11755"/>
    <property type="gene ID" value="Hba_11755"/>
</dbReference>
<name>A0A1I7X2W5_HETBA</name>
<proteinExistence type="predicted"/>
<keyword evidence="1" id="KW-1185">Reference proteome</keyword>
<dbReference type="Proteomes" id="UP000095283">
    <property type="component" value="Unplaced"/>
</dbReference>
<accession>A0A1I7X2W5</accession>
<evidence type="ECO:0000313" key="2">
    <source>
        <dbReference type="WBParaSite" id="Hba_11755"/>
    </source>
</evidence>
<protein>
    <submittedName>
        <fullName evidence="2">Very-long-chain 3-oxoacyl-CoA synthase</fullName>
    </submittedName>
</protein>
<sequence>MSGVIFPHYCDEGRWVSVLPRKIYVWSLAYATVVALGNPYCLRLPALVLVNNRDVLLRLACRGVDTPLVSFLHPAEYTELFVYGSKFYLLHYHNDIVNLY</sequence>